<protein>
    <submittedName>
        <fullName evidence="1">11816_t:CDS:1</fullName>
    </submittedName>
</protein>
<comment type="caution">
    <text evidence="1">The sequence shown here is derived from an EMBL/GenBank/DDBJ whole genome shotgun (WGS) entry which is preliminary data.</text>
</comment>
<reference evidence="1" key="1">
    <citation type="submission" date="2021-06" db="EMBL/GenBank/DDBJ databases">
        <authorList>
            <person name="Kallberg Y."/>
            <person name="Tangrot J."/>
            <person name="Rosling A."/>
        </authorList>
    </citation>
    <scope>NUCLEOTIDE SEQUENCE</scope>
    <source>
        <strain evidence="1">IN212</strain>
    </source>
</reference>
<dbReference type="Proteomes" id="UP000789396">
    <property type="component" value="Unassembled WGS sequence"/>
</dbReference>
<accession>A0A9N9J8B6</accession>
<dbReference type="EMBL" id="CAJVPZ010045641">
    <property type="protein sequence ID" value="CAG8769677.1"/>
    <property type="molecule type" value="Genomic_DNA"/>
</dbReference>
<dbReference type="OrthoDB" id="2422091at2759"/>
<evidence type="ECO:0000313" key="2">
    <source>
        <dbReference type="Proteomes" id="UP000789396"/>
    </source>
</evidence>
<gene>
    <name evidence="1" type="ORF">RFULGI_LOCUS14968</name>
</gene>
<organism evidence="1 2">
    <name type="scientific">Racocetra fulgida</name>
    <dbReference type="NCBI Taxonomy" id="60492"/>
    <lineage>
        <taxon>Eukaryota</taxon>
        <taxon>Fungi</taxon>
        <taxon>Fungi incertae sedis</taxon>
        <taxon>Mucoromycota</taxon>
        <taxon>Glomeromycotina</taxon>
        <taxon>Glomeromycetes</taxon>
        <taxon>Diversisporales</taxon>
        <taxon>Gigasporaceae</taxon>
        <taxon>Racocetra</taxon>
    </lineage>
</organism>
<dbReference type="AlphaFoldDB" id="A0A9N9J8B6"/>
<keyword evidence="2" id="KW-1185">Reference proteome</keyword>
<proteinExistence type="predicted"/>
<feature type="non-terminal residue" evidence="1">
    <location>
        <position position="72"/>
    </location>
</feature>
<evidence type="ECO:0000313" key="1">
    <source>
        <dbReference type="EMBL" id="CAG8769677.1"/>
    </source>
</evidence>
<sequence length="72" mass="8432">MESFLVEFEPVSAITILTALCKHVETGEWTDNEDLEVENFVKTLNRLLIRVKDAERLSKLRDLKDDDLLKQR</sequence>
<name>A0A9N9J8B6_9GLOM</name>